<dbReference type="SUPFAM" id="SSF51110">
    <property type="entry name" value="alpha-D-mannose-specific plant lectins"/>
    <property type="match status" value="1"/>
</dbReference>
<evidence type="ECO:0000313" key="2">
    <source>
        <dbReference type="EMBL" id="SDG75127.1"/>
    </source>
</evidence>
<gene>
    <name evidence="2" type="ORF">SAMN05216260_12847</name>
</gene>
<dbReference type="Pfam" id="PF14025">
    <property type="entry name" value="DUF4241"/>
    <property type="match status" value="1"/>
</dbReference>
<proteinExistence type="predicted"/>
<reference evidence="2 3" key="1">
    <citation type="submission" date="2016-10" db="EMBL/GenBank/DDBJ databases">
        <authorList>
            <person name="de Groot N.N."/>
        </authorList>
    </citation>
    <scope>NUCLEOTIDE SEQUENCE [LARGE SCALE GENOMIC DNA]</scope>
    <source>
        <strain evidence="2 3">CGMCC 4.1859</strain>
    </source>
</reference>
<dbReference type="InterPro" id="IPR001480">
    <property type="entry name" value="Bulb-type_lectin_dom"/>
</dbReference>
<dbReference type="InterPro" id="IPR036426">
    <property type="entry name" value="Bulb-type_lectin_dom_sf"/>
</dbReference>
<protein>
    <submittedName>
        <fullName evidence="2">D-mannose binding lectin</fullName>
    </submittedName>
</protein>
<dbReference type="Proteomes" id="UP000198614">
    <property type="component" value="Unassembled WGS sequence"/>
</dbReference>
<dbReference type="Gene3D" id="2.90.10.10">
    <property type="entry name" value="Bulb-type lectin domain"/>
    <property type="match status" value="2"/>
</dbReference>
<feature type="domain" description="Bulb-type lectin" evidence="1">
    <location>
        <begin position="235"/>
        <end position="350"/>
    </location>
</feature>
<dbReference type="EMBL" id="FNAX01000028">
    <property type="protein sequence ID" value="SDG75127.1"/>
    <property type="molecule type" value="Genomic_DNA"/>
</dbReference>
<accession>A0A1G7WT51</accession>
<sequence length="353" mass="37462">MVRVLTGVPLSLPSGHVIAMEPLGCGIGDPSETAFTQHVPPGIYPVVLVAVDLIDMEGGVQGSRVAAARLEIRGEPVATWELALQPGQDADQLDDDELFGYPVDGGAGCFVDAQTFQAAGEEEDFAGRVMDSLWGKPQPPVGSVPDCAPVTMPVGGNEHALVMFGTGSGDGTYPTWIGRNANGDITCFLTDFQILTDEDHQEVNGDASRNRIPAPPDTATQYHTLKDRLQGKPLLTELLPGGTLRLGSLSSASGAFLLLNQDDGDVVIYRDQDGTPVWRTGTQLEDELTGLYSNRLVLHSSGDLVLFAPTGTQLWNSGTRGRDVQRAVLTDEGRLTLVGPDGSEVWSSELSPA</sequence>
<dbReference type="AlphaFoldDB" id="A0A1G7WT51"/>
<dbReference type="SMART" id="SM00108">
    <property type="entry name" value="B_lectin"/>
    <property type="match status" value="1"/>
</dbReference>
<organism evidence="2 3">
    <name type="scientific">Streptomyces griseoaurantiacus</name>
    <dbReference type="NCBI Taxonomy" id="68213"/>
    <lineage>
        <taxon>Bacteria</taxon>
        <taxon>Bacillati</taxon>
        <taxon>Actinomycetota</taxon>
        <taxon>Actinomycetes</taxon>
        <taxon>Kitasatosporales</taxon>
        <taxon>Streptomycetaceae</taxon>
        <taxon>Streptomyces</taxon>
        <taxon>Streptomyces aurantiacus group</taxon>
    </lineage>
</organism>
<dbReference type="GO" id="GO:0030246">
    <property type="term" value="F:carbohydrate binding"/>
    <property type="evidence" value="ECO:0007669"/>
    <property type="project" value="UniProtKB-KW"/>
</dbReference>
<evidence type="ECO:0000313" key="3">
    <source>
        <dbReference type="Proteomes" id="UP000198614"/>
    </source>
</evidence>
<dbReference type="PROSITE" id="PS50927">
    <property type="entry name" value="BULB_LECTIN"/>
    <property type="match status" value="1"/>
</dbReference>
<dbReference type="InterPro" id="IPR025335">
    <property type="entry name" value="DUF4241"/>
</dbReference>
<keyword evidence="2" id="KW-0430">Lectin</keyword>
<name>A0A1G7WT51_9ACTN</name>
<evidence type="ECO:0000259" key="1">
    <source>
        <dbReference type="PROSITE" id="PS50927"/>
    </source>
</evidence>